<name>A0A8S4PGJ5_OWEFU</name>
<comment type="similarity">
    <text evidence="3">Belongs to the TMEM11 family.</text>
</comment>
<dbReference type="PANTHER" id="PTHR15099">
    <property type="entry name" value="PROTEIN PM1"/>
    <property type="match status" value="1"/>
</dbReference>
<evidence type="ECO:0000256" key="7">
    <source>
        <dbReference type="ARBA" id="ARBA00023128"/>
    </source>
</evidence>
<dbReference type="EMBL" id="CAIIXF020000009">
    <property type="protein sequence ID" value="CAH1793497.1"/>
    <property type="molecule type" value="Genomic_DNA"/>
</dbReference>
<evidence type="ECO:0000256" key="2">
    <source>
        <dbReference type="ARBA" id="ARBA00004448"/>
    </source>
</evidence>
<evidence type="ECO:0000256" key="4">
    <source>
        <dbReference type="ARBA" id="ARBA00022692"/>
    </source>
</evidence>
<comment type="caution">
    <text evidence="10">The sequence shown here is derived from an EMBL/GenBank/DDBJ whole genome shotgun (WGS) entry which is preliminary data.</text>
</comment>
<organism evidence="10 11">
    <name type="scientific">Owenia fusiformis</name>
    <name type="common">Polychaete worm</name>
    <dbReference type="NCBI Taxonomy" id="6347"/>
    <lineage>
        <taxon>Eukaryota</taxon>
        <taxon>Metazoa</taxon>
        <taxon>Spiralia</taxon>
        <taxon>Lophotrochozoa</taxon>
        <taxon>Annelida</taxon>
        <taxon>Polychaeta</taxon>
        <taxon>Sedentaria</taxon>
        <taxon>Canalipalpata</taxon>
        <taxon>Sabellida</taxon>
        <taxon>Oweniida</taxon>
        <taxon>Oweniidae</taxon>
        <taxon>Owenia</taxon>
    </lineage>
</organism>
<evidence type="ECO:0000256" key="3">
    <source>
        <dbReference type="ARBA" id="ARBA00006060"/>
    </source>
</evidence>
<keyword evidence="8 9" id="KW-0472">Membrane</keyword>
<evidence type="ECO:0000256" key="6">
    <source>
        <dbReference type="ARBA" id="ARBA00022989"/>
    </source>
</evidence>
<evidence type="ECO:0000313" key="11">
    <source>
        <dbReference type="Proteomes" id="UP000749559"/>
    </source>
</evidence>
<dbReference type="OrthoDB" id="9970856at2759"/>
<sequence>MSDKGESDSSSSSKDGNNGNGHIIIREIYESDNAHEEFEAELDNALYQGIKTIVIEPTKLGDETARWIQVGNCLHKTAVLAGFGSLLSGLVWPDVGYVTYPLGFSSVACAAVYAVSWQFDPCCKYQVEYNIRKLQKLPLRNLASSSPVVLVRKEDTRRKLLHNTIALSATVLCGWKLYELFFK</sequence>
<keyword evidence="6 9" id="KW-1133">Transmembrane helix</keyword>
<evidence type="ECO:0000256" key="8">
    <source>
        <dbReference type="ARBA" id="ARBA00023136"/>
    </source>
</evidence>
<dbReference type="PANTHER" id="PTHR15099:SF2">
    <property type="entry name" value="TRANSMEMBRANE PROTEIN 11, MITOCHONDRIAL"/>
    <property type="match status" value="1"/>
</dbReference>
<evidence type="ECO:0000256" key="5">
    <source>
        <dbReference type="ARBA" id="ARBA00022792"/>
    </source>
</evidence>
<dbReference type="AlphaFoldDB" id="A0A8S4PGJ5"/>
<evidence type="ECO:0000256" key="1">
    <source>
        <dbReference type="ARBA" id="ARBA00002812"/>
    </source>
</evidence>
<dbReference type="GO" id="GO:0005743">
    <property type="term" value="C:mitochondrial inner membrane"/>
    <property type="evidence" value="ECO:0007669"/>
    <property type="project" value="UniProtKB-SubCell"/>
</dbReference>
<dbReference type="InterPro" id="IPR026120">
    <property type="entry name" value="TMEM11"/>
</dbReference>
<keyword evidence="11" id="KW-1185">Reference proteome</keyword>
<keyword evidence="7" id="KW-0496">Mitochondrion</keyword>
<evidence type="ECO:0000256" key="9">
    <source>
        <dbReference type="SAM" id="Phobius"/>
    </source>
</evidence>
<evidence type="ECO:0008006" key="12">
    <source>
        <dbReference type="Google" id="ProtNLM"/>
    </source>
</evidence>
<gene>
    <name evidence="10" type="ORF">OFUS_LOCUS18339</name>
</gene>
<dbReference type="Proteomes" id="UP000749559">
    <property type="component" value="Unassembled WGS sequence"/>
</dbReference>
<dbReference type="Pfam" id="PF14972">
    <property type="entry name" value="Mito_morph_reg"/>
    <property type="match status" value="1"/>
</dbReference>
<keyword evidence="4 9" id="KW-0812">Transmembrane</keyword>
<protein>
    <recommendedName>
        <fullName evidence="12">Transmembrane protein 11, mitochondrial</fullName>
    </recommendedName>
</protein>
<reference evidence="10" key="1">
    <citation type="submission" date="2022-03" db="EMBL/GenBank/DDBJ databases">
        <authorList>
            <person name="Martin C."/>
        </authorList>
    </citation>
    <scope>NUCLEOTIDE SEQUENCE</scope>
</reference>
<comment type="function">
    <text evidence="1">Plays a role in mitochondrial morphogenesis.</text>
</comment>
<evidence type="ECO:0000313" key="10">
    <source>
        <dbReference type="EMBL" id="CAH1793497.1"/>
    </source>
</evidence>
<accession>A0A8S4PGJ5</accession>
<dbReference type="GO" id="GO:0007007">
    <property type="term" value="P:inner mitochondrial membrane organization"/>
    <property type="evidence" value="ECO:0007669"/>
    <property type="project" value="TreeGrafter"/>
</dbReference>
<feature type="transmembrane region" description="Helical" evidence="9">
    <location>
        <begin position="160"/>
        <end position="178"/>
    </location>
</feature>
<keyword evidence="5" id="KW-0999">Mitochondrion inner membrane</keyword>
<proteinExistence type="inferred from homology"/>
<comment type="subcellular location">
    <subcellularLocation>
        <location evidence="2">Mitochondrion inner membrane</location>
        <topology evidence="2">Multi-pass membrane protein</topology>
    </subcellularLocation>
</comment>